<dbReference type="Proteomes" id="UP001187192">
    <property type="component" value="Unassembled WGS sequence"/>
</dbReference>
<protein>
    <submittedName>
        <fullName evidence="3">Uncharacterized protein</fullName>
    </submittedName>
</protein>
<name>A0AA87YS48_FICCA</name>
<evidence type="ECO:0000313" key="4">
    <source>
        <dbReference type="Proteomes" id="UP001187192"/>
    </source>
</evidence>
<feature type="compositionally biased region" description="Low complexity" evidence="2">
    <location>
        <begin position="707"/>
        <end position="725"/>
    </location>
</feature>
<keyword evidence="4" id="KW-1185">Reference proteome</keyword>
<comment type="caution">
    <text evidence="3">The sequence shown here is derived from an EMBL/GenBank/DDBJ whole genome shotgun (WGS) entry which is preliminary data.</text>
</comment>
<feature type="compositionally biased region" description="Basic and acidic residues" evidence="2">
    <location>
        <begin position="396"/>
        <end position="442"/>
    </location>
</feature>
<feature type="region of interest" description="Disordered" evidence="2">
    <location>
        <begin position="242"/>
        <end position="316"/>
    </location>
</feature>
<evidence type="ECO:0000256" key="2">
    <source>
        <dbReference type="SAM" id="MobiDB-lite"/>
    </source>
</evidence>
<dbReference type="AlphaFoldDB" id="A0AA87YS48"/>
<evidence type="ECO:0000313" key="3">
    <source>
        <dbReference type="EMBL" id="GMN20537.1"/>
    </source>
</evidence>
<accession>A0AA87YS48</accession>
<feature type="region of interest" description="Disordered" evidence="2">
    <location>
        <begin position="697"/>
        <end position="734"/>
    </location>
</feature>
<gene>
    <name evidence="3" type="ORF">TIFTF001_045349</name>
</gene>
<reference evidence="3" key="1">
    <citation type="submission" date="2023-07" db="EMBL/GenBank/DDBJ databases">
        <title>draft genome sequence of fig (Ficus carica).</title>
        <authorList>
            <person name="Takahashi T."/>
            <person name="Nishimura K."/>
        </authorList>
    </citation>
    <scope>NUCLEOTIDE SEQUENCE</scope>
</reference>
<organism evidence="3 4">
    <name type="scientific">Ficus carica</name>
    <name type="common">Common fig</name>
    <dbReference type="NCBI Taxonomy" id="3494"/>
    <lineage>
        <taxon>Eukaryota</taxon>
        <taxon>Viridiplantae</taxon>
        <taxon>Streptophyta</taxon>
        <taxon>Embryophyta</taxon>
        <taxon>Tracheophyta</taxon>
        <taxon>Spermatophyta</taxon>
        <taxon>Magnoliopsida</taxon>
        <taxon>eudicotyledons</taxon>
        <taxon>Gunneridae</taxon>
        <taxon>Pentapetalae</taxon>
        <taxon>rosids</taxon>
        <taxon>fabids</taxon>
        <taxon>Rosales</taxon>
        <taxon>Moraceae</taxon>
        <taxon>Ficeae</taxon>
        <taxon>Ficus</taxon>
    </lineage>
</organism>
<proteinExistence type="predicted"/>
<feature type="compositionally biased region" description="Low complexity" evidence="2">
    <location>
        <begin position="374"/>
        <end position="389"/>
    </location>
</feature>
<sequence length="1040" mass="114133">MRVYRRADAEMVELAGDRPVYTADYYTSAVTPRYLAALRREFSIPDDVDLVVPGPNDLPSRPPSGHITLSAEYFRAGLRLPFHPFLRRALTSFNVSPAQLNANAYRILIGCYVLWAAKFSETLPLFAFQNLYRMKTAPSSKGFYYFQGFKGTFITGCPDSDKQFKHLWFYAGGRWLHGDLSYFELPASERVPVAFRRGYVWTRAPHAPAQTLSKIEVLRELSEPERSQHKLLSEGSLKEYWVGSSSTSGRPDDQPRTAPPGVTIASMPEPAARYQSRTSGPVASADIRSGVPRGVPEVTGHGSSSGDPTSGAWGPRVADEDLDLVIRELFPARGLRIEEPMADRRGTKRPSNEERIARLQKNARLGKGKGKEVAVSAAAPAKTAAPPAAQTSRPPSRNESRADRPREDRPREDRPREERPREDRHSSRHEARWGRSREDRPADLPPAPRSGRDEAGTESSVHRALVSKFSDQLSTEVAESSKRSDHVAAIDESTAKLIEILCILFSGSAAAKAHSNIMADEVKAAEADARAARRSEKDAKTARGVAEEAKRAAEARAQAAEEELRRVEDLAKKAERDREEAETLRLEMEAAKRKAEQELAAARAEHKQYLEVAFPAALANARAEAVEEFLHSEDFEARLVSEYQEGMRDMKAGFISVNPSLVDVNWSFVPEESEEPAVEGAAEEGEVTGAAPAPENLVVIDDPDQPEAPAQPEAPDQPATAEQPAIDQPTFPVGLGVSHPTPTAILIWHVQFWPVPGHNTSFPRTIGVRCLQGQVGPVQARPILVGARVPACLTDIAPPATRCVPGSRSTKDGVDYVLLLLLVSLIARPRVPSSGRRRPARTYRGNYPPHELPQVAIANQQLDLVSELDAVLCVMAHVLMEVAVLVLISQGTVFPEWWRVSEQSPASHLVEDMLNGCHQRGVLLEPPRWCPRARIGPRVVHDRGLPLILSALVGLILLRPPSGRPGLFSGREAASPDVLVGLGVPLSDPPQLREGGWPVIGERPNEMRVLDAFSERLHQGLVGAVFDLHDGPVEALKILL</sequence>
<dbReference type="EMBL" id="BTGU01003899">
    <property type="protein sequence ID" value="GMN20537.1"/>
    <property type="molecule type" value="Genomic_DNA"/>
</dbReference>
<keyword evidence="1" id="KW-0175">Coiled coil</keyword>
<feature type="coiled-coil region" evidence="1">
    <location>
        <begin position="543"/>
        <end position="612"/>
    </location>
</feature>
<feature type="region of interest" description="Disordered" evidence="2">
    <location>
        <begin position="360"/>
        <end position="462"/>
    </location>
</feature>
<evidence type="ECO:0000256" key="1">
    <source>
        <dbReference type="SAM" id="Coils"/>
    </source>
</evidence>